<dbReference type="SUPFAM" id="SSF53756">
    <property type="entry name" value="UDP-Glycosyltransferase/glycogen phosphorylase"/>
    <property type="match status" value="1"/>
</dbReference>
<accession>A0A5C5Z2G8</accession>
<protein>
    <recommendedName>
        <fullName evidence="4">Glycosyl transferases group 1</fullName>
    </recommendedName>
</protein>
<dbReference type="OrthoDB" id="241961at2"/>
<evidence type="ECO:0000256" key="1">
    <source>
        <dbReference type="SAM" id="MobiDB-lite"/>
    </source>
</evidence>
<gene>
    <name evidence="2" type="ORF">CA13_26650</name>
</gene>
<dbReference type="AlphaFoldDB" id="A0A5C5Z2G8"/>
<comment type="caution">
    <text evidence="2">The sequence shown here is derived from an EMBL/GenBank/DDBJ whole genome shotgun (WGS) entry which is preliminary data.</text>
</comment>
<dbReference type="Gene3D" id="3.40.50.2000">
    <property type="entry name" value="Glycogen Phosphorylase B"/>
    <property type="match status" value="1"/>
</dbReference>
<feature type="region of interest" description="Disordered" evidence="1">
    <location>
        <begin position="77"/>
        <end position="96"/>
    </location>
</feature>
<evidence type="ECO:0008006" key="4">
    <source>
        <dbReference type="Google" id="ProtNLM"/>
    </source>
</evidence>
<dbReference type="Proteomes" id="UP000315010">
    <property type="component" value="Unassembled WGS sequence"/>
</dbReference>
<keyword evidence="3" id="KW-1185">Reference proteome</keyword>
<dbReference type="EMBL" id="SJPJ01000001">
    <property type="protein sequence ID" value="TWT81216.1"/>
    <property type="molecule type" value="Genomic_DNA"/>
</dbReference>
<sequence length="444" mass="49081">MTSIAIDSNETESSRPAVAIVFYETYLGCAPSIINAARVLDERGYSVDILIRQERGRFAEPPSFGPNVRVVAVDGKANSPRVEPEPTSMASSSPSNSWLRRVVPQTLRRSIGCLLQSCRDNIHAMKPSTKYARERFAKQCVHIANKKRYACVIGADTIGLVVAHQIAEPAGTQVIYWSLEIMFESDFPDKIGKWWKQQERLCHQRSLALVIQDNERAASLSAENDAEVCPVILVPNSPRGYLDDQVRRDYFHRMFDLKEDCRVVLHAGSVCEGMRSYELAQAAATWPTDTKLVFHSHTQLNRHDDYAHSLVPAGKGNVLLSTDPVDYDMLDELVSSAWISLVIYDVSLGPNFALLAGASGKLAHSLRCGVPVISIGNASIGRVLTQHGCGISVDSPGEIGAAIQSISNDYATYQKNAFTCYDQAYEFDKHFDPVMKLIDQEGGR</sequence>
<name>A0A5C5Z2G8_9BACT</name>
<proteinExistence type="predicted"/>
<dbReference type="RefSeq" id="WP_146397005.1">
    <property type="nucleotide sequence ID" value="NZ_SJPJ01000001.1"/>
</dbReference>
<reference evidence="2 3" key="1">
    <citation type="submission" date="2019-02" db="EMBL/GenBank/DDBJ databases">
        <title>Deep-cultivation of Planctomycetes and their phenomic and genomic characterization uncovers novel biology.</title>
        <authorList>
            <person name="Wiegand S."/>
            <person name="Jogler M."/>
            <person name="Boedeker C."/>
            <person name="Pinto D."/>
            <person name="Vollmers J."/>
            <person name="Rivas-Marin E."/>
            <person name="Kohn T."/>
            <person name="Peeters S.H."/>
            <person name="Heuer A."/>
            <person name="Rast P."/>
            <person name="Oberbeckmann S."/>
            <person name="Bunk B."/>
            <person name="Jeske O."/>
            <person name="Meyerdierks A."/>
            <person name="Storesund J.E."/>
            <person name="Kallscheuer N."/>
            <person name="Luecker S."/>
            <person name="Lage O.M."/>
            <person name="Pohl T."/>
            <person name="Merkel B.J."/>
            <person name="Hornburger P."/>
            <person name="Mueller R.-W."/>
            <person name="Bruemmer F."/>
            <person name="Labrenz M."/>
            <person name="Spormann A.M."/>
            <person name="Op Den Camp H."/>
            <person name="Overmann J."/>
            <person name="Amann R."/>
            <person name="Jetten M.S.M."/>
            <person name="Mascher T."/>
            <person name="Medema M.H."/>
            <person name="Devos D.P."/>
            <person name="Kaster A.-K."/>
            <person name="Ovreas L."/>
            <person name="Rohde M."/>
            <person name="Galperin M.Y."/>
            <person name="Jogler C."/>
        </authorList>
    </citation>
    <scope>NUCLEOTIDE SEQUENCE [LARGE SCALE GENOMIC DNA]</scope>
    <source>
        <strain evidence="2 3">CA13</strain>
    </source>
</reference>
<organism evidence="2 3">
    <name type="scientific">Novipirellula herctigrandis</name>
    <dbReference type="NCBI Taxonomy" id="2527986"/>
    <lineage>
        <taxon>Bacteria</taxon>
        <taxon>Pseudomonadati</taxon>
        <taxon>Planctomycetota</taxon>
        <taxon>Planctomycetia</taxon>
        <taxon>Pirellulales</taxon>
        <taxon>Pirellulaceae</taxon>
        <taxon>Novipirellula</taxon>
    </lineage>
</organism>
<evidence type="ECO:0000313" key="3">
    <source>
        <dbReference type="Proteomes" id="UP000315010"/>
    </source>
</evidence>
<evidence type="ECO:0000313" key="2">
    <source>
        <dbReference type="EMBL" id="TWT81216.1"/>
    </source>
</evidence>